<dbReference type="InterPro" id="IPR021732">
    <property type="entry name" value="DUF3301"/>
</dbReference>
<evidence type="ECO:0000313" key="1">
    <source>
        <dbReference type="EMBL" id="MCC2618154.1"/>
    </source>
</evidence>
<protein>
    <submittedName>
        <fullName evidence="1">DUF3301 domain-containing protein</fullName>
    </submittedName>
</protein>
<proteinExistence type="predicted"/>
<gene>
    <name evidence="1" type="ORF">LJ739_18000</name>
</gene>
<organism evidence="1 2">
    <name type="scientific">Fluctibacter halophilus</name>
    <dbReference type="NCBI Taxonomy" id="226011"/>
    <lineage>
        <taxon>Bacteria</taxon>
        <taxon>Pseudomonadati</taxon>
        <taxon>Pseudomonadota</taxon>
        <taxon>Gammaproteobacteria</taxon>
        <taxon>Alteromonadales</taxon>
        <taxon>Alteromonadaceae</taxon>
        <taxon>Fluctibacter</taxon>
    </lineage>
</organism>
<comment type="caution">
    <text evidence="1">The sequence shown here is derived from an EMBL/GenBank/DDBJ whole genome shotgun (WGS) entry which is preliminary data.</text>
</comment>
<dbReference type="EMBL" id="JAJEWP010000007">
    <property type="protein sequence ID" value="MCC2618154.1"/>
    <property type="molecule type" value="Genomic_DNA"/>
</dbReference>
<reference evidence="1 2" key="1">
    <citation type="submission" date="2021-10" db="EMBL/GenBank/DDBJ databases">
        <title>Draft genome of Aestuariibacter halophilus JC2043.</title>
        <authorList>
            <person name="Emsley S.A."/>
            <person name="Pfannmuller K.M."/>
            <person name="Ushijima B."/>
            <person name="Saw J.H."/>
            <person name="Videau P."/>
        </authorList>
    </citation>
    <scope>NUCLEOTIDE SEQUENCE [LARGE SCALE GENOMIC DNA]</scope>
    <source>
        <strain evidence="1 2">JC2043</strain>
    </source>
</reference>
<dbReference type="Proteomes" id="UP001520878">
    <property type="component" value="Unassembled WGS sequence"/>
</dbReference>
<keyword evidence="2" id="KW-1185">Reference proteome</keyword>
<evidence type="ECO:0000313" key="2">
    <source>
        <dbReference type="Proteomes" id="UP001520878"/>
    </source>
</evidence>
<dbReference type="Pfam" id="PF11743">
    <property type="entry name" value="DUF3301"/>
    <property type="match status" value="1"/>
</dbReference>
<dbReference type="RefSeq" id="WP_229162765.1">
    <property type="nucleotide sequence ID" value="NZ_JAJEWP010000007.1"/>
</dbReference>
<sequence>MTFALSDVVVLLILALVIGQFWRIRAITEAANRYMRHYCEQHSLQFIALARHKTRLRVYQGRLTWYNEFLFDFSGNGEDASQGTLVMLGNKVLRTDLPAYRIS</sequence>
<name>A0ABS8GCM6_9ALTE</name>
<accession>A0ABS8GCM6</accession>